<dbReference type="InterPro" id="IPR039657">
    <property type="entry name" value="Dimethylallyltransferase"/>
</dbReference>
<evidence type="ECO:0000313" key="10">
    <source>
        <dbReference type="EMBL" id="SVE63882.1"/>
    </source>
</evidence>
<dbReference type="GO" id="GO:0005524">
    <property type="term" value="F:ATP binding"/>
    <property type="evidence" value="ECO:0007669"/>
    <property type="project" value="UniProtKB-KW"/>
</dbReference>
<dbReference type="Gene3D" id="1.10.20.140">
    <property type="match status" value="1"/>
</dbReference>
<evidence type="ECO:0000256" key="8">
    <source>
        <dbReference type="ARBA" id="ARBA00022842"/>
    </source>
</evidence>
<keyword evidence="7" id="KW-0067">ATP-binding</keyword>
<keyword evidence="5" id="KW-0819">tRNA processing</keyword>
<dbReference type="GO" id="GO:0006400">
    <property type="term" value="P:tRNA modification"/>
    <property type="evidence" value="ECO:0007669"/>
    <property type="project" value="TreeGrafter"/>
</dbReference>
<organism evidence="10">
    <name type="scientific">marine metagenome</name>
    <dbReference type="NCBI Taxonomy" id="408172"/>
    <lineage>
        <taxon>unclassified sequences</taxon>
        <taxon>metagenomes</taxon>
        <taxon>ecological metagenomes</taxon>
    </lineage>
</organism>
<dbReference type="NCBIfam" id="TIGR00174">
    <property type="entry name" value="miaA"/>
    <property type="match status" value="1"/>
</dbReference>
<feature type="non-terminal residue" evidence="10">
    <location>
        <position position="225"/>
    </location>
</feature>
<reference evidence="10" key="1">
    <citation type="submission" date="2018-05" db="EMBL/GenBank/DDBJ databases">
        <authorList>
            <person name="Lanie J.A."/>
            <person name="Ng W.-L."/>
            <person name="Kazmierczak K.M."/>
            <person name="Andrzejewski T.M."/>
            <person name="Davidsen T.M."/>
            <person name="Wayne K.J."/>
            <person name="Tettelin H."/>
            <person name="Glass J.I."/>
            <person name="Rusch D."/>
            <person name="Podicherti R."/>
            <person name="Tsui H.-C.T."/>
            <person name="Winkler M.E."/>
        </authorList>
    </citation>
    <scope>NUCLEOTIDE SEQUENCE</scope>
</reference>
<proteinExistence type="inferred from homology"/>
<dbReference type="InterPro" id="IPR027417">
    <property type="entry name" value="P-loop_NTPase"/>
</dbReference>
<dbReference type="EC" id="2.5.1.75" evidence="3"/>
<keyword evidence="8" id="KW-0460">Magnesium</keyword>
<dbReference type="Gene3D" id="3.40.50.300">
    <property type="entry name" value="P-loop containing nucleotide triphosphate hydrolases"/>
    <property type="match status" value="1"/>
</dbReference>
<dbReference type="PANTHER" id="PTHR11088">
    <property type="entry name" value="TRNA DIMETHYLALLYLTRANSFERASE"/>
    <property type="match status" value="1"/>
</dbReference>
<evidence type="ECO:0000256" key="6">
    <source>
        <dbReference type="ARBA" id="ARBA00022741"/>
    </source>
</evidence>
<dbReference type="AlphaFoldDB" id="A0A383F3X3"/>
<comment type="cofactor">
    <cofactor evidence="1">
        <name>Mg(2+)</name>
        <dbReference type="ChEBI" id="CHEBI:18420"/>
    </cofactor>
</comment>
<evidence type="ECO:0000256" key="7">
    <source>
        <dbReference type="ARBA" id="ARBA00022840"/>
    </source>
</evidence>
<dbReference type="EMBL" id="UINC01231379">
    <property type="protein sequence ID" value="SVE63882.1"/>
    <property type="molecule type" value="Genomic_DNA"/>
</dbReference>
<evidence type="ECO:0000256" key="5">
    <source>
        <dbReference type="ARBA" id="ARBA00022694"/>
    </source>
</evidence>
<comment type="catalytic activity">
    <reaction evidence="9">
        <text>adenosine(37) in tRNA + dimethylallyl diphosphate = N(6)-dimethylallyladenosine(37) in tRNA + diphosphate</text>
        <dbReference type="Rhea" id="RHEA:26482"/>
        <dbReference type="Rhea" id="RHEA-COMP:10162"/>
        <dbReference type="Rhea" id="RHEA-COMP:10375"/>
        <dbReference type="ChEBI" id="CHEBI:33019"/>
        <dbReference type="ChEBI" id="CHEBI:57623"/>
        <dbReference type="ChEBI" id="CHEBI:74411"/>
        <dbReference type="ChEBI" id="CHEBI:74415"/>
        <dbReference type="EC" id="2.5.1.75"/>
    </reaction>
</comment>
<dbReference type="GO" id="GO:0052381">
    <property type="term" value="F:tRNA dimethylallyltransferase activity"/>
    <property type="evidence" value="ECO:0007669"/>
    <property type="project" value="UniProtKB-EC"/>
</dbReference>
<keyword evidence="6" id="KW-0547">Nucleotide-binding</keyword>
<protein>
    <recommendedName>
        <fullName evidence="3">tRNA dimethylallyltransferase</fullName>
        <ecNumber evidence="3">2.5.1.75</ecNumber>
    </recommendedName>
</protein>
<evidence type="ECO:0000256" key="3">
    <source>
        <dbReference type="ARBA" id="ARBA00012665"/>
    </source>
</evidence>
<evidence type="ECO:0000256" key="1">
    <source>
        <dbReference type="ARBA" id="ARBA00001946"/>
    </source>
</evidence>
<evidence type="ECO:0000256" key="2">
    <source>
        <dbReference type="ARBA" id="ARBA00005842"/>
    </source>
</evidence>
<evidence type="ECO:0000256" key="9">
    <source>
        <dbReference type="ARBA" id="ARBA00049563"/>
    </source>
</evidence>
<comment type="similarity">
    <text evidence="2">Belongs to the IPP transferase family.</text>
</comment>
<gene>
    <name evidence="10" type="ORF">METZ01_LOCUS516736</name>
</gene>
<dbReference type="SUPFAM" id="SSF52540">
    <property type="entry name" value="P-loop containing nucleoside triphosphate hydrolases"/>
    <property type="match status" value="1"/>
</dbReference>
<dbReference type="PANTHER" id="PTHR11088:SF60">
    <property type="entry name" value="TRNA DIMETHYLALLYLTRANSFERASE"/>
    <property type="match status" value="1"/>
</dbReference>
<accession>A0A383F3X3</accession>
<dbReference type="InterPro" id="IPR018022">
    <property type="entry name" value="IPT"/>
</dbReference>
<keyword evidence="4" id="KW-0808">Transferase</keyword>
<sequence length="225" mass="25767">MKQEKKVILLAGPTASGKSKLALQLAKNLNGEIINADSMQVYSEFSVLTSRPNSHDTNIVKHHLYGFNSVKQKFSTGHWLKMAINKIKEQWNLDRTPILVGGTGLYFKALTDGLVQIPDIPNVLRTEIRKLHKKIGQKKFYNELTKLDPLVKKFLTASDSQRSMRAYEVKKLTNKSLFTFTKKTKSNFDSNIFKKLFINTPRELLHKKIDKRVENMFKEGAVTEV</sequence>
<name>A0A383F3X3_9ZZZZ</name>
<evidence type="ECO:0000256" key="4">
    <source>
        <dbReference type="ARBA" id="ARBA00022679"/>
    </source>
</evidence>
<dbReference type="Pfam" id="PF01715">
    <property type="entry name" value="IPPT"/>
    <property type="match status" value="1"/>
</dbReference>